<dbReference type="SUPFAM" id="SSF53335">
    <property type="entry name" value="S-adenosyl-L-methionine-dependent methyltransferases"/>
    <property type="match status" value="1"/>
</dbReference>
<dbReference type="CDD" id="cd11572">
    <property type="entry name" value="RlmI_M_like"/>
    <property type="match status" value="1"/>
</dbReference>
<evidence type="ECO:0000256" key="3">
    <source>
        <dbReference type="ARBA" id="ARBA00022552"/>
    </source>
</evidence>
<feature type="domain" description="RlmI-like PUA" evidence="9">
    <location>
        <begin position="6"/>
        <end position="69"/>
    </location>
</feature>
<dbReference type="CDD" id="cd21153">
    <property type="entry name" value="PUA_RlmI"/>
    <property type="match status" value="1"/>
</dbReference>
<dbReference type="RefSeq" id="WP_025385628.1">
    <property type="nucleotide sequence ID" value="NZ_LCUA01000034.1"/>
</dbReference>
<proteinExistence type="inferred from homology"/>
<dbReference type="GO" id="GO:0003723">
    <property type="term" value="F:RNA binding"/>
    <property type="evidence" value="ECO:0007669"/>
    <property type="project" value="InterPro"/>
</dbReference>
<feature type="domain" description="S-adenosylmethionine-dependent methyltransferase" evidence="8">
    <location>
        <begin position="183"/>
        <end position="346"/>
    </location>
</feature>
<dbReference type="Proteomes" id="UP000054858">
    <property type="component" value="Unassembled WGS sequence"/>
</dbReference>
<dbReference type="Pfam" id="PF17785">
    <property type="entry name" value="PUA_3"/>
    <property type="match status" value="1"/>
</dbReference>
<evidence type="ECO:0000259" key="9">
    <source>
        <dbReference type="Pfam" id="PF17785"/>
    </source>
</evidence>
<dbReference type="SUPFAM" id="SSF88697">
    <property type="entry name" value="PUA domain-like"/>
    <property type="match status" value="1"/>
</dbReference>
<dbReference type="Gene3D" id="3.30.750.80">
    <property type="entry name" value="RNA methyltransferase domain (HRMD) like"/>
    <property type="match status" value="1"/>
</dbReference>
<dbReference type="AlphaFoldDB" id="A0A0W0X1I7"/>
<evidence type="ECO:0000313" key="11">
    <source>
        <dbReference type="Proteomes" id="UP000054858"/>
    </source>
</evidence>
<dbReference type="PROSITE" id="PS50890">
    <property type="entry name" value="PUA"/>
    <property type="match status" value="1"/>
</dbReference>
<gene>
    <name evidence="10" type="ORF">Loak_1289</name>
</gene>
<accession>A0A0W0X1I7</accession>
<evidence type="ECO:0000256" key="2">
    <source>
        <dbReference type="ARBA" id="ARBA00022490"/>
    </source>
</evidence>
<dbReference type="Gene3D" id="3.40.50.150">
    <property type="entry name" value="Vaccinia Virus protein VP39"/>
    <property type="match status" value="1"/>
</dbReference>
<dbReference type="GO" id="GO:0008168">
    <property type="term" value="F:methyltransferase activity"/>
    <property type="evidence" value="ECO:0007669"/>
    <property type="project" value="UniProtKB-KW"/>
</dbReference>
<evidence type="ECO:0000256" key="1">
    <source>
        <dbReference type="ARBA" id="ARBA00004496"/>
    </source>
</evidence>
<dbReference type="CDD" id="cd02440">
    <property type="entry name" value="AdoMet_MTases"/>
    <property type="match status" value="1"/>
</dbReference>
<dbReference type="InterPro" id="IPR029063">
    <property type="entry name" value="SAM-dependent_MTases_sf"/>
</dbReference>
<keyword evidence="5 10" id="KW-0808">Transferase</keyword>
<evidence type="ECO:0000256" key="6">
    <source>
        <dbReference type="ARBA" id="ARBA00022691"/>
    </source>
</evidence>
<comment type="subcellular location">
    <subcellularLocation>
        <location evidence="1">Cytoplasm</location>
    </subcellularLocation>
</comment>
<sequence>MKKPTVYLHPAKQSALHRGHPWIFPKAIKRQAGNPETGQLVDVCSDESEYLATGIYNEHSLYRVRILTRAFESIHHESIVEIVLQRLRQAASLRRNLGLPNVLTNAYRLFNSEADGLSGLTIDRFNDVCVVSSSAYWVEANKESICAGIQGICPKDRIIWLPQIKALAQDGWESAVQESISDSEQIMEAGIRFQVDFSNTQKTGLFLDQRENHQRISALAQGKRVLDLYTYTGGFALHAAKGGAVAVTAVDSSEQAIILARRNAQLNHIDNIEFIKADARDYLAKAGEYDLVILDPPKLVPSRQHLQRAKNYYRYLHKETIKAMRSGSLLLTCNCSSALSTSEFTELVSQQAMAVGKTIRTLGVYGPASCHPTLTAFPEGQYLTAALFAIF</sequence>
<organism evidence="10 11">
    <name type="scientific">Legionella oakridgensis</name>
    <dbReference type="NCBI Taxonomy" id="29423"/>
    <lineage>
        <taxon>Bacteria</taxon>
        <taxon>Pseudomonadati</taxon>
        <taxon>Pseudomonadota</taxon>
        <taxon>Gammaproteobacteria</taxon>
        <taxon>Legionellales</taxon>
        <taxon>Legionellaceae</taxon>
        <taxon>Legionella</taxon>
    </lineage>
</organism>
<dbReference type="InterPro" id="IPR041532">
    <property type="entry name" value="RlmI-like_PUA"/>
</dbReference>
<dbReference type="GO" id="GO:0006364">
    <property type="term" value="P:rRNA processing"/>
    <property type="evidence" value="ECO:0007669"/>
    <property type="project" value="UniProtKB-KW"/>
</dbReference>
<comment type="similarity">
    <text evidence="7">Belongs to the methyltransferase superfamily. RlmI family.</text>
</comment>
<keyword evidence="2" id="KW-0963">Cytoplasm</keyword>
<keyword evidence="3" id="KW-0698">rRNA processing</keyword>
<evidence type="ECO:0000256" key="5">
    <source>
        <dbReference type="ARBA" id="ARBA00022679"/>
    </source>
</evidence>
<dbReference type="Gene3D" id="2.30.130.10">
    <property type="entry name" value="PUA domain"/>
    <property type="match status" value="1"/>
</dbReference>
<dbReference type="GO" id="GO:0005737">
    <property type="term" value="C:cytoplasm"/>
    <property type="evidence" value="ECO:0007669"/>
    <property type="project" value="UniProtKB-SubCell"/>
</dbReference>
<dbReference type="Pfam" id="PF10672">
    <property type="entry name" value="Methyltrans_SAM"/>
    <property type="match status" value="1"/>
</dbReference>
<dbReference type="PATRIC" id="fig|29423.5.peg.1349"/>
<comment type="caution">
    <text evidence="10">The sequence shown here is derived from an EMBL/GenBank/DDBJ whole genome shotgun (WGS) entry which is preliminary data.</text>
</comment>
<dbReference type="PANTHER" id="PTHR42873">
    <property type="entry name" value="RIBOSOMAL RNA LARGE SUBUNIT METHYLTRANSFERASE"/>
    <property type="match status" value="1"/>
</dbReference>
<dbReference type="InterPro" id="IPR015947">
    <property type="entry name" value="PUA-like_sf"/>
</dbReference>
<keyword evidence="6" id="KW-0949">S-adenosyl-L-methionine</keyword>
<reference evidence="10 11" key="1">
    <citation type="submission" date="2015-11" db="EMBL/GenBank/DDBJ databases">
        <title>Genomic analysis of 38 Legionella species identifies large and diverse effector repertoires.</title>
        <authorList>
            <person name="Burstein D."/>
            <person name="Amaro F."/>
            <person name="Zusman T."/>
            <person name="Lifshitz Z."/>
            <person name="Cohen O."/>
            <person name="Gilbert J.A."/>
            <person name="Pupko T."/>
            <person name="Shuman H.A."/>
            <person name="Segal G."/>
        </authorList>
    </citation>
    <scope>NUCLEOTIDE SEQUENCE [LARGE SCALE GENOMIC DNA]</scope>
    <source>
        <strain evidence="10 11">Oak Ridge-10</strain>
    </source>
</reference>
<dbReference type="GO" id="GO:0032259">
    <property type="term" value="P:methylation"/>
    <property type="evidence" value="ECO:0007669"/>
    <property type="project" value="UniProtKB-KW"/>
</dbReference>
<name>A0A0W0X1I7_9GAMM</name>
<dbReference type="InterPro" id="IPR036974">
    <property type="entry name" value="PUA_sf"/>
</dbReference>
<keyword evidence="4 10" id="KW-0489">Methyltransferase</keyword>
<protein>
    <submittedName>
        <fullName evidence="10">SAM-dependent methyltransferase</fullName>
    </submittedName>
</protein>
<evidence type="ECO:0000259" key="8">
    <source>
        <dbReference type="Pfam" id="PF10672"/>
    </source>
</evidence>
<dbReference type="InterPro" id="IPR019614">
    <property type="entry name" value="SAM-dep_methyl-trfase"/>
</dbReference>
<dbReference type="EMBL" id="LNYP01000028">
    <property type="protein sequence ID" value="KTD38344.1"/>
    <property type="molecule type" value="Genomic_DNA"/>
</dbReference>
<evidence type="ECO:0000313" key="10">
    <source>
        <dbReference type="EMBL" id="KTD38344.1"/>
    </source>
</evidence>
<evidence type="ECO:0000256" key="4">
    <source>
        <dbReference type="ARBA" id="ARBA00022603"/>
    </source>
</evidence>
<evidence type="ECO:0000256" key="7">
    <source>
        <dbReference type="ARBA" id="ARBA00038091"/>
    </source>
</evidence>
<dbReference type="PANTHER" id="PTHR42873:SF1">
    <property type="entry name" value="S-ADENOSYLMETHIONINE-DEPENDENT METHYLTRANSFERASE DOMAIN-CONTAINING PROTEIN"/>
    <property type="match status" value="1"/>
</dbReference>